<dbReference type="PANTHER" id="PTHR33336">
    <property type="entry name" value="QUINOL MONOOXYGENASE YGIN-RELATED"/>
    <property type="match status" value="1"/>
</dbReference>
<gene>
    <name evidence="2" type="ORF">E6Q60_06120</name>
</gene>
<feature type="domain" description="ABM" evidence="1">
    <location>
        <begin position="2"/>
        <end position="90"/>
    </location>
</feature>
<dbReference type="EMBL" id="SSFX01000041">
    <property type="protein sequence ID" value="TXI28883.1"/>
    <property type="molecule type" value="Genomic_DNA"/>
</dbReference>
<dbReference type="AlphaFoldDB" id="A0A5C7VWD9"/>
<keyword evidence="2" id="KW-0503">Monooxygenase</keyword>
<dbReference type="Pfam" id="PF03992">
    <property type="entry name" value="ABM"/>
    <property type="match status" value="1"/>
</dbReference>
<keyword evidence="2" id="KW-0560">Oxidoreductase</keyword>
<dbReference type="PANTHER" id="PTHR33336:SF1">
    <property type="entry name" value="(4S)-4-HYDROXY-5-PHOSPHONOOXYPENTANE-2,3-DIONE ISOMERASE"/>
    <property type="match status" value="1"/>
</dbReference>
<dbReference type="GO" id="GO:0005829">
    <property type="term" value="C:cytosol"/>
    <property type="evidence" value="ECO:0007669"/>
    <property type="project" value="TreeGrafter"/>
</dbReference>
<protein>
    <submittedName>
        <fullName evidence="2">Antibiotic biosynthesis monooxygenase</fullName>
    </submittedName>
</protein>
<dbReference type="InterPro" id="IPR050744">
    <property type="entry name" value="AI-2_Isomerase_LsrG"/>
</dbReference>
<dbReference type="Gene3D" id="3.30.70.100">
    <property type="match status" value="1"/>
</dbReference>
<organism evidence="2 3">
    <name type="scientific">Nitrosomonas oligotropha</name>
    <dbReference type="NCBI Taxonomy" id="42354"/>
    <lineage>
        <taxon>Bacteria</taxon>
        <taxon>Pseudomonadati</taxon>
        <taxon>Pseudomonadota</taxon>
        <taxon>Betaproteobacteria</taxon>
        <taxon>Nitrosomonadales</taxon>
        <taxon>Nitrosomonadaceae</taxon>
        <taxon>Nitrosomonas</taxon>
    </lineage>
</organism>
<accession>A0A5C7VWD9</accession>
<dbReference type="InterPro" id="IPR007138">
    <property type="entry name" value="ABM_dom"/>
</dbReference>
<dbReference type="GO" id="GO:0004497">
    <property type="term" value="F:monooxygenase activity"/>
    <property type="evidence" value="ECO:0007669"/>
    <property type="project" value="UniProtKB-KW"/>
</dbReference>
<evidence type="ECO:0000313" key="3">
    <source>
        <dbReference type="Proteomes" id="UP000321055"/>
    </source>
</evidence>
<evidence type="ECO:0000313" key="2">
    <source>
        <dbReference type="EMBL" id="TXI28883.1"/>
    </source>
</evidence>
<sequence length="101" mass="11587">MYVTIVYASVKPEKVEAFKEACRLNHENSIREPGNLRFDILQSASDPAQFVFYEAYKTQQDAAAHKETAHYLAWRDTVADWMAEPRKGIVYDGLYPIVSSK</sequence>
<dbReference type="InterPro" id="IPR011008">
    <property type="entry name" value="Dimeric_a/b-barrel"/>
</dbReference>
<reference evidence="2 3" key="1">
    <citation type="submission" date="2018-09" db="EMBL/GenBank/DDBJ databases">
        <title>Metagenome Assembled Genomes from an Advanced Water Purification Facility.</title>
        <authorList>
            <person name="Stamps B.W."/>
            <person name="Spear J.R."/>
        </authorList>
    </citation>
    <scope>NUCLEOTIDE SEQUENCE [LARGE SCALE GENOMIC DNA]</scope>
    <source>
        <strain evidence="2">Bin_54_1</strain>
    </source>
</reference>
<name>A0A5C7VWD9_9PROT</name>
<proteinExistence type="predicted"/>
<dbReference type="SUPFAM" id="SSF54909">
    <property type="entry name" value="Dimeric alpha+beta barrel"/>
    <property type="match status" value="1"/>
</dbReference>
<dbReference type="Proteomes" id="UP000321055">
    <property type="component" value="Unassembled WGS sequence"/>
</dbReference>
<comment type="caution">
    <text evidence="2">The sequence shown here is derived from an EMBL/GenBank/DDBJ whole genome shotgun (WGS) entry which is preliminary data.</text>
</comment>
<dbReference type="PROSITE" id="PS51725">
    <property type="entry name" value="ABM"/>
    <property type="match status" value="1"/>
</dbReference>
<evidence type="ECO:0000259" key="1">
    <source>
        <dbReference type="PROSITE" id="PS51725"/>
    </source>
</evidence>